<comment type="function">
    <text evidence="1 14">Catalyzes the methylthiolation of N6-(dimethylallyl)adenosine (i(6)A), leading to the formation of 2-methylthio-N6-(dimethylallyl)adenosine (ms(2)i(6)A) at position 37 in tRNAs that read codons beginning with uridine.</text>
</comment>
<evidence type="ECO:0000256" key="11">
    <source>
        <dbReference type="ARBA" id="ARBA00068570"/>
    </source>
</evidence>
<dbReference type="NCBIfam" id="TIGR01574">
    <property type="entry name" value="miaB-methiolase"/>
    <property type="match status" value="1"/>
</dbReference>
<dbReference type="InterPro" id="IPR013848">
    <property type="entry name" value="Methylthiotransferase_N"/>
</dbReference>
<evidence type="ECO:0000256" key="1">
    <source>
        <dbReference type="ARBA" id="ARBA00003234"/>
    </source>
</evidence>
<keyword evidence="8 14" id="KW-0408">Iron</keyword>
<dbReference type="SFLD" id="SFLDS00029">
    <property type="entry name" value="Radical_SAM"/>
    <property type="match status" value="1"/>
</dbReference>
<dbReference type="GO" id="GO:0046872">
    <property type="term" value="F:metal ion binding"/>
    <property type="evidence" value="ECO:0007669"/>
    <property type="project" value="UniProtKB-KW"/>
</dbReference>
<sequence>MTETASRRTLHITTWGCQMNVYDSGRMADVLRPLGYRQVATQDADMVILNTCHIRERASEKLFSELGRLRALKESRGGAMMIAVAGCVAQAEGAEILARAPHVDLVVGSQAYHRLPELIAEIEAKRRAVIDTDFPAAQKFDLLPEDQASQGPIAFLAIQEGCDKFCTFCVVPYTRGAEASRPAAAILAEARRLVAGGAREIALLGQNVNAWHGEAPDGATWNLARLLAELADIDGLARLRYTTSHPRDMDAALIAAHRDNPKLMPFLHLPVQSGSDAILARMNRRHGADLFRRIAGELRAARPDIALSSDFIVGFPGETDADFAATMRLVRETGFALAYSFKYSRRPGTPAADAADQIDEAVKDARLQELQAVLRDQQHAFNRAQVGRSFEVLFTGPGRHPGQSTGRSPYLQPVVVDNADIPPGTLRTVKIVQSNPNSLMASLTQEQIAA</sequence>
<name>F0IY87_ACIMA</name>
<keyword evidence="2 14" id="KW-0004">4Fe-4S</keyword>
<dbReference type="Pfam" id="PF00919">
    <property type="entry name" value="UPF0004"/>
    <property type="match status" value="1"/>
</dbReference>
<dbReference type="SFLD" id="SFLDG01061">
    <property type="entry name" value="methylthiotransferase"/>
    <property type="match status" value="1"/>
</dbReference>
<evidence type="ECO:0000256" key="14">
    <source>
        <dbReference type="HAMAP-Rule" id="MF_01864"/>
    </source>
</evidence>
<dbReference type="SMART" id="SM00729">
    <property type="entry name" value="Elp3"/>
    <property type="match status" value="1"/>
</dbReference>
<dbReference type="FunFam" id="3.80.30.20:FF:000001">
    <property type="entry name" value="tRNA-2-methylthio-N(6)-dimethylallyladenosine synthase 2"/>
    <property type="match status" value="1"/>
</dbReference>
<dbReference type="InterPro" id="IPR005839">
    <property type="entry name" value="Methylthiotransferase"/>
</dbReference>
<evidence type="ECO:0000256" key="7">
    <source>
        <dbReference type="ARBA" id="ARBA00022723"/>
    </source>
</evidence>
<evidence type="ECO:0000256" key="2">
    <source>
        <dbReference type="ARBA" id="ARBA00022485"/>
    </source>
</evidence>
<proteinExistence type="inferred from homology"/>
<evidence type="ECO:0000256" key="12">
    <source>
        <dbReference type="ARBA" id="ARBA00080698"/>
    </source>
</evidence>
<keyword evidence="6 14" id="KW-0819">tRNA processing</keyword>
<dbReference type="HAMAP" id="MF_01864">
    <property type="entry name" value="tRNA_metthiotr_MiaB"/>
    <property type="match status" value="1"/>
</dbReference>
<dbReference type="SFLD" id="SFLDG01082">
    <property type="entry name" value="B12-binding_domain_containing"/>
    <property type="match status" value="1"/>
</dbReference>
<keyword evidence="16" id="KW-1185">Reference proteome</keyword>
<dbReference type="InterPro" id="IPR058240">
    <property type="entry name" value="rSAM_sf"/>
</dbReference>
<dbReference type="Pfam" id="PF04055">
    <property type="entry name" value="Radical_SAM"/>
    <property type="match status" value="1"/>
</dbReference>
<dbReference type="EC" id="2.8.4.3" evidence="10 14"/>
<feature type="binding site" evidence="14">
    <location>
        <position position="17"/>
    </location>
    <ligand>
        <name>[4Fe-4S] cluster</name>
        <dbReference type="ChEBI" id="CHEBI:49883"/>
        <label>1</label>
    </ligand>
</feature>
<comment type="catalytic activity">
    <reaction evidence="14">
        <text>N(6)-dimethylallyladenosine(37) in tRNA + (sulfur carrier)-SH + AH2 + 2 S-adenosyl-L-methionine = 2-methylsulfanyl-N(6)-dimethylallyladenosine(37) in tRNA + (sulfur carrier)-H + 5'-deoxyadenosine + L-methionine + A + S-adenosyl-L-homocysteine + 2 H(+)</text>
        <dbReference type="Rhea" id="RHEA:37067"/>
        <dbReference type="Rhea" id="RHEA-COMP:10375"/>
        <dbReference type="Rhea" id="RHEA-COMP:10376"/>
        <dbReference type="Rhea" id="RHEA-COMP:14737"/>
        <dbReference type="Rhea" id="RHEA-COMP:14739"/>
        <dbReference type="ChEBI" id="CHEBI:13193"/>
        <dbReference type="ChEBI" id="CHEBI:15378"/>
        <dbReference type="ChEBI" id="CHEBI:17319"/>
        <dbReference type="ChEBI" id="CHEBI:17499"/>
        <dbReference type="ChEBI" id="CHEBI:29917"/>
        <dbReference type="ChEBI" id="CHEBI:57844"/>
        <dbReference type="ChEBI" id="CHEBI:57856"/>
        <dbReference type="ChEBI" id="CHEBI:59789"/>
        <dbReference type="ChEBI" id="CHEBI:64428"/>
        <dbReference type="ChEBI" id="CHEBI:74415"/>
        <dbReference type="ChEBI" id="CHEBI:74417"/>
        <dbReference type="EC" id="2.8.4.3"/>
    </reaction>
</comment>
<dbReference type="Gene3D" id="3.80.30.20">
    <property type="entry name" value="tm_1862 like domain"/>
    <property type="match status" value="1"/>
</dbReference>
<dbReference type="SFLD" id="SFLDF00273">
    <property type="entry name" value="(dimethylallyl)adenosine_tRNA"/>
    <property type="match status" value="1"/>
</dbReference>
<organism evidence="15 16">
    <name type="scientific">Acidiphilium multivorum (strain DSM 11245 / JCM 8867 / NBRC 100883 / AIU 301)</name>
    <dbReference type="NCBI Taxonomy" id="926570"/>
    <lineage>
        <taxon>Bacteria</taxon>
        <taxon>Pseudomonadati</taxon>
        <taxon>Pseudomonadota</taxon>
        <taxon>Alphaproteobacteria</taxon>
        <taxon>Acetobacterales</taxon>
        <taxon>Acidocellaceae</taxon>
        <taxon>Acidiphilium</taxon>
    </lineage>
</organism>
<feature type="binding site" evidence="14">
    <location>
        <position position="169"/>
    </location>
    <ligand>
        <name>[4Fe-4S] cluster</name>
        <dbReference type="ChEBI" id="CHEBI:49883"/>
        <label>2</label>
        <note>4Fe-4S-S-AdoMet</note>
    </ligand>
</feature>
<dbReference type="PANTHER" id="PTHR43020:SF2">
    <property type="entry name" value="MITOCHONDRIAL TRNA METHYLTHIOTRANSFERASE CDK5RAP1"/>
    <property type="match status" value="1"/>
</dbReference>
<gene>
    <name evidence="14 15" type="primary">miaB</name>
    <name evidence="15" type="ordered locus">ACMV_14000</name>
</gene>
<evidence type="ECO:0000256" key="6">
    <source>
        <dbReference type="ARBA" id="ARBA00022694"/>
    </source>
</evidence>
<evidence type="ECO:0000256" key="8">
    <source>
        <dbReference type="ARBA" id="ARBA00023004"/>
    </source>
</evidence>
<dbReference type="FunFam" id="3.40.50.12160:FF:000003">
    <property type="entry name" value="CDK5 regulatory subunit-associated protein 1"/>
    <property type="match status" value="1"/>
</dbReference>
<feature type="binding site" evidence="14">
    <location>
        <position position="87"/>
    </location>
    <ligand>
        <name>[4Fe-4S] cluster</name>
        <dbReference type="ChEBI" id="CHEBI:49883"/>
        <label>1</label>
    </ligand>
</feature>
<dbReference type="GO" id="GO:0051539">
    <property type="term" value="F:4 iron, 4 sulfur cluster binding"/>
    <property type="evidence" value="ECO:0007669"/>
    <property type="project" value="UniProtKB-UniRule"/>
</dbReference>
<dbReference type="InterPro" id="IPR020612">
    <property type="entry name" value="Methylthiotransferase_CS"/>
</dbReference>
<dbReference type="AlphaFoldDB" id="F0IY87"/>
<dbReference type="GO" id="GO:0035597">
    <property type="term" value="F:tRNA-2-methylthio-N(6)-dimethylallyladenosine(37) synthase activity"/>
    <property type="evidence" value="ECO:0007669"/>
    <property type="project" value="UniProtKB-EC"/>
</dbReference>
<dbReference type="InterPro" id="IPR006463">
    <property type="entry name" value="MiaB_methiolase"/>
</dbReference>
<comment type="subcellular location">
    <subcellularLocation>
        <location evidence="14">Cytoplasm</location>
    </subcellularLocation>
</comment>
<evidence type="ECO:0000313" key="16">
    <source>
        <dbReference type="Proteomes" id="UP000007100"/>
    </source>
</evidence>
<dbReference type="PROSITE" id="PS51449">
    <property type="entry name" value="MTTASE_N"/>
    <property type="match status" value="1"/>
</dbReference>
<dbReference type="Gene3D" id="3.40.50.12160">
    <property type="entry name" value="Methylthiotransferase, N-terminal domain"/>
    <property type="match status" value="1"/>
</dbReference>
<dbReference type="InterPro" id="IPR038135">
    <property type="entry name" value="Methylthiotransferase_N_sf"/>
</dbReference>
<evidence type="ECO:0000256" key="3">
    <source>
        <dbReference type="ARBA" id="ARBA00022490"/>
    </source>
</evidence>
<dbReference type="Pfam" id="PF01938">
    <property type="entry name" value="TRAM"/>
    <property type="match status" value="1"/>
</dbReference>
<dbReference type="InterPro" id="IPR007197">
    <property type="entry name" value="rSAM"/>
</dbReference>
<dbReference type="PANTHER" id="PTHR43020">
    <property type="entry name" value="CDK5 REGULATORY SUBUNIT-ASSOCIATED PROTEIN 1"/>
    <property type="match status" value="1"/>
</dbReference>
<evidence type="ECO:0000256" key="10">
    <source>
        <dbReference type="ARBA" id="ARBA00033765"/>
    </source>
</evidence>
<dbReference type="PROSITE" id="PS51918">
    <property type="entry name" value="RADICAL_SAM"/>
    <property type="match status" value="1"/>
</dbReference>
<dbReference type="OrthoDB" id="9805215at2"/>
<evidence type="ECO:0000313" key="15">
    <source>
        <dbReference type="EMBL" id="BAJ80747.1"/>
    </source>
</evidence>
<keyword evidence="5 14" id="KW-0949">S-adenosyl-L-methionine</keyword>
<evidence type="ECO:0000256" key="4">
    <source>
        <dbReference type="ARBA" id="ARBA00022679"/>
    </source>
</evidence>
<dbReference type="PROSITE" id="PS50926">
    <property type="entry name" value="TRAM"/>
    <property type="match status" value="1"/>
</dbReference>
<feature type="binding site" evidence="14">
    <location>
        <position position="166"/>
    </location>
    <ligand>
        <name>[4Fe-4S] cluster</name>
        <dbReference type="ChEBI" id="CHEBI:49883"/>
        <label>2</label>
        <note>4Fe-4S-S-AdoMet</note>
    </ligand>
</feature>
<keyword evidence="4 14" id="KW-0808">Transferase</keyword>
<comment type="cofactor">
    <cofactor evidence="14">
        <name>[4Fe-4S] cluster</name>
        <dbReference type="ChEBI" id="CHEBI:49883"/>
    </cofactor>
    <text evidence="14">Binds 2 [4Fe-4S] clusters. One cluster is coordinated with 3 cysteines and an exchangeable S-adenosyl-L-methionine.</text>
</comment>
<dbReference type="HOGENOM" id="CLU_018697_2_0_5"/>
<feature type="binding site" evidence="14">
    <location>
        <position position="52"/>
    </location>
    <ligand>
        <name>[4Fe-4S] cluster</name>
        <dbReference type="ChEBI" id="CHEBI:49883"/>
        <label>1</label>
    </ligand>
</feature>
<dbReference type="NCBIfam" id="TIGR00089">
    <property type="entry name" value="MiaB/RimO family radical SAM methylthiotransferase"/>
    <property type="match status" value="1"/>
</dbReference>
<dbReference type="SUPFAM" id="SSF102114">
    <property type="entry name" value="Radical SAM enzymes"/>
    <property type="match status" value="1"/>
</dbReference>
<dbReference type="InterPro" id="IPR002792">
    <property type="entry name" value="TRAM_dom"/>
</dbReference>
<dbReference type="InterPro" id="IPR023404">
    <property type="entry name" value="rSAM_horseshoe"/>
</dbReference>
<dbReference type="EMBL" id="AP012035">
    <property type="protein sequence ID" value="BAJ80747.1"/>
    <property type="molecule type" value="Genomic_DNA"/>
</dbReference>
<evidence type="ECO:0000256" key="9">
    <source>
        <dbReference type="ARBA" id="ARBA00023014"/>
    </source>
</evidence>
<comment type="similarity">
    <text evidence="14">Belongs to the methylthiotransferase family. MiaB subfamily.</text>
</comment>
<evidence type="ECO:0000256" key="13">
    <source>
        <dbReference type="ARBA" id="ARBA00081141"/>
    </source>
</evidence>
<evidence type="ECO:0000256" key="5">
    <source>
        <dbReference type="ARBA" id="ARBA00022691"/>
    </source>
</evidence>
<dbReference type="PROSITE" id="PS01278">
    <property type="entry name" value="MTTASE_RADICAL"/>
    <property type="match status" value="1"/>
</dbReference>
<dbReference type="KEGG" id="amv:ACMV_14000"/>
<dbReference type="GO" id="GO:0005829">
    <property type="term" value="C:cytosol"/>
    <property type="evidence" value="ECO:0007669"/>
    <property type="project" value="TreeGrafter"/>
</dbReference>
<dbReference type="CDD" id="cd01335">
    <property type="entry name" value="Radical_SAM"/>
    <property type="match status" value="1"/>
</dbReference>
<protein>
    <recommendedName>
        <fullName evidence="11 14">tRNA-2-methylthio-N(6)-dimethylallyladenosine synthase</fullName>
        <ecNumber evidence="10 14">2.8.4.3</ecNumber>
    </recommendedName>
    <alternativeName>
        <fullName evidence="13 14">(Dimethylallyl)adenosine tRNA methylthiotransferase MiaB</fullName>
    </alternativeName>
    <alternativeName>
        <fullName evidence="12 14">tRNA-i(6)A37 methylthiotransferase</fullName>
    </alternativeName>
</protein>
<comment type="subunit">
    <text evidence="14">Monomer.</text>
</comment>
<reference evidence="15 16" key="1">
    <citation type="submission" date="2010-12" db="EMBL/GenBank/DDBJ databases">
        <title>Whole genome sequence of Acidiphilium multivorum AIU301.</title>
        <authorList>
            <person name="Narita-Yamada S."/>
            <person name="Nakamura S."/>
            <person name="Ito N."/>
            <person name="Takarada H."/>
            <person name="Katano Y."/>
            <person name="Nakazawa H."/>
            <person name="Hosoyama A."/>
            <person name="Yamada R."/>
            <person name="Fujita N."/>
        </authorList>
    </citation>
    <scope>NUCLEOTIDE SEQUENCE [LARGE SCALE GENOMIC DNA]</scope>
    <source>
        <strain evidence="16">DSM 11245 / JCM 8867 / AIU301</strain>
    </source>
</reference>
<dbReference type="RefSeq" id="WP_013639966.1">
    <property type="nucleotide sequence ID" value="NC_015186.1"/>
</dbReference>
<feature type="binding site" evidence="14">
    <location>
        <position position="162"/>
    </location>
    <ligand>
        <name>[4Fe-4S] cluster</name>
        <dbReference type="ChEBI" id="CHEBI:49883"/>
        <label>2</label>
        <note>4Fe-4S-S-AdoMet</note>
    </ligand>
</feature>
<dbReference type="InterPro" id="IPR006638">
    <property type="entry name" value="Elp3/MiaA/NifB-like_rSAM"/>
</dbReference>
<keyword evidence="9 14" id="KW-0411">Iron-sulfur</keyword>
<keyword evidence="7 14" id="KW-0479">Metal-binding</keyword>
<accession>F0IY87</accession>
<keyword evidence="3 14" id="KW-0963">Cytoplasm</keyword>
<dbReference type="Proteomes" id="UP000007100">
    <property type="component" value="Chromosome"/>
</dbReference>